<evidence type="ECO:0000256" key="1">
    <source>
        <dbReference type="SAM" id="MobiDB-lite"/>
    </source>
</evidence>
<evidence type="ECO:0000313" key="2">
    <source>
        <dbReference type="EMBL" id="KAK6503726.1"/>
    </source>
</evidence>
<protein>
    <submittedName>
        <fullName evidence="2">Uncharacterized protein</fullName>
    </submittedName>
</protein>
<feature type="region of interest" description="Disordered" evidence="1">
    <location>
        <begin position="240"/>
        <end position="275"/>
    </location>
</feature>
<reference evidence="2 3" key="1">
    <citation type="submission" date="2023-08" db="EMBL/GenBank/DDBJ databases">
        <authorList>
            <person name="Palmer J.M."/>
        </authorList>
    </citation>
    <scope>NUCLEOTIDE SEQUENCE [LARGE SCALE GENOMIC DNA]</scope>
    <source>
        <strain evidence="2 3">TWF481</strain>
    </source>
</reference>
<sequence length="275" mass="30914">MPTHKGVTASIEVNDKKLPEYNVSRSTSKAMSEAYLIAEEAQYYTICLSFSGTGNLYHHCTLIVDGELIKRVTGVDYSTRITMAKFRDPKKPGVIQEAKLRFAKIEGYWDEEPKSNPLNKFCCVSSSQSTLIRKLFRLGTASPAPRKLGVIKVIIRRQEDQPYDRAPVSYQNVPQELSHHKGNSKEGPGSYYTAYDLTRISEPETSYINRRHLIDTTQPWVTFEFKYGSRELLQSMLEDEPLVLSKQGTSSSKTTRNSTAKASSASSGIQNQSKP</sequence>
<proteinExistence type="predicted"/>
<comment type="caution">
    <text evidence="2">The sequence shown here is derived from an EMBL/GenBank/DDBJ whole genome shotgun (WGS) entry which is preliminary data.</text>
</comment>
<dbReference type="EMBL" id="JAVHJL010000005">
    <property type="protein sequence ID" value="KAK6503726.1"/>
    <property type="molecule type" value="Genomic_DNA"/>
</dbReference>
<dbReference type="AlphaFoldDB" id="A0AAV9W821"/>
<gene>
    <name evidence="2" type="ORF">TWF481_008730</name>
</gene>
<dbReference type="Proteomes" id="UP001370758">
    <property type="component" value="Unassembled WGS sequence"/>
</dbReference>
<accession>A0AAV9W821</accession>
<keyword evidence="3" id="KW-1185">Reference proteome</keyword>
<name>A0AAV9W821_9PEZI</name>
<evidence type="ECO:0000313" key="3">
    <source>
        <dbReference type="Proteomes" id="UP001370758"/>
    </source>
</evidence>
<feature type="compositionally biased region" description="Polar residues" evidence="1">
    <location>
        <begin position="246"/>
        <end position="275"/>
    </location>
</feature>
<organism evidence="2 3">
    <name type="scientific">Arthrobotrys musiformis</name>
    <dbReference type="NCBI Taxonomy" id="47236"/>
    <lineage>
        <taxon>Eukaryota</taxon>
        <taxon>Fungi</taxon>
        <taxon>Dikarya</taxon>
        <taxon>Ascomycota</taxon>
        <taxon>Pezizomycotina</taxon>
        <taxon>Orbiliomycetes</taxon>
        <taxon>Orbiliales</taxon>
        <taxon>Orbiliaceae</taxon>
        <taxon>Arthrobotrys</taxon>
    </lineage>
</organism>